<proteinExistence type="inferred from homology"/>
<comment type="subcellular location">
    <subcellularLocation>
        <location evidence="7">Cytoplasm</location>
    </subcellularLocation>
</comment>
<dbReference type="PROSITE" id="PS51722">
    <property type="entry name" value="G_TR_2"/>
    <property type="match status" value="1"/>
</dbReference>
<dbReference type="PROSITE" id="PS01176">
    <property type="entry name" value="IF2"/>
    <property type="match status" value="1"/>
</dbReference>
<dbReference type="PANTHER" id="PTHR43381">
    <property type="entry name" value="TRANSLATION INITIATION FACTOR IF-2-RELATED"/>
    <property type="match status" value="1"/>
</dbReference>
<dbReference type="Proteomes" id="UP001500748">
    <property type="component" value="Unassembled WGS sequence"/>
</dbReference>
<gene>
    <name evidence="7 11" type="primary">infB</name>
    <name evidence="11" type="ORF">GCM10022423_17120</name>
</gene>
<dbReference type="InterPro" id="IPR044145">
    <property type="entry name" value="IF2_II"/>
</dbReference>
<comment type="caution">
    <text evidence="7">Lacks conserved residue(s) required for the propagation of feature annotation.</text>
</comment>
<dbReference type="GO" id="GO:0003743">
    <property type="term" value="F:translation initiation factor activity"/>
    <property type="evidence" value="ECO:0007669"/>
    <property type="project" value="UniProtKB-KW"/>
</dbReference>
<feature type="compositionally biased region" description="Polar residues" evidence="9">
    <location>
        <begin position="208"/>
        <end position="228"/>
    </location>
</feature>
<evidence type="ECO:0000313" key="12">
    <source>
        <dbReference type="Proteomes" id="UP001500748"/>
    </source>
</evidence>
<feature type="compositionally biased region" description="Polar residues" evidence="9">
    <location>
        <begin position="144"/>
        <end position="157"/>
    </location>
</feature>
<comment type="similarity">
    <text evidence="1 7 8">Belongs to the TRAFAC class translation factor GTPase superfamily. Classic translation factor GTPase family. IF-2 subfamily.</text>
</comment>
<dbReference type="SUPFAM" id="SSF52156">
    <property type="entry name" value="Initiation factor IF2/eIF5b, domain 3"/>
    <property type="match status" value="1"/>
</dbReference>
<feature type="compositionally biased region" description="Basic and acidic residues" evidence="9">
    <location>
        <begin position="353"/>
        <end position="371"/>
    </location>
</feature>
<dbReference type="InterPro" id="IPR000795">
    <property type="entry name" value="T_Tr_GTP-bd_dom"/>
</dbReference>
<organism evidence="11 12">
    <name type="scientific">Flavobacterium ginsengiterrae</name>
    <dbReference type="NCBI Taxonomy" id="871695"/>
    <lineage>
        <taxon>Bacteria</taxon>
        <taxon>Pseudomonadati</taxon>
        <taxon>Bacteroidota</taxon>
        <taxon>Flavobacteriia</taxon>
        <taxon>Flavobacteriales</taxon>
        <taxon>Flavobacteriaceae</taxon>
        <taxon>Flavobacterium</taxon>
    </lineage>
</organism>
<dbReference type="SUPFAM" id="SSF52540">
    <property type="entry name" value="P-loop containing nucleoside triphosphate hydrolases"/>
    <property type="match status" value="1"/>
</dbReference>
<evidence type="ECO:0000256" key="7">
    <source>
        <dbReference type="HAMAP-Rule" id="MF_00100"/>
    </source>
</evidence>
<keyword evidence="12" id="KW-1185">Reference proteome</keyword>
<feature type="compositionally biased region" description="Basic residues" evidence="9">
    <location>
        <begin position="343"/>
        <end position="352"/>
    </location>
</feature>
<dbReference type="HAMAP" id="MF_00100_B">
    <property type="entry name" value="IF_2_B"/>
    <property type="match status" value="1"/>
</dbReference>
<dbReference type="PANTHER" id="PTHR43381:SF5">
    <property type="entry name" value="TR-TYPE G DOMAIN-CONTAINING PROTEIN"/>
    <property type="match status" value="1"/>
</dbReference>
<dbReference type="SUPFAM" id="SSF50447">
    <property type="entry name" value="Translation proteins"/>
    <property type="match status" value="2"/>
</dbReference>
<evidence type="ECO:0000313" key="11">
    <source>
        <dbReference type="EMBL" id="GAA3765297.1"/>
    </source>
</evidence>
<feature type="compositionally biased region" description="Basic and acidic residues" evidence="9">
    <location>
        <begin position="58"/>
        <end position="104"/>
    </location>
</feature>
<feature type="binding site" evidence="7">
    <location>
        <begin position="463"/>
        <end position="470"/>
    </location>
    <ligand>
        <name>GTP</name>
        <dbReference type="ChEBI" id="CHEBI:37565"/>
    </ligand>
</feature>
<feature type="compositionally biased region" description="Low complexity" evidence="9">
    <location>
        <begin position="275"/>
        <end position="289"/>
    </location>
</feature>
<evidence type="ECO:0000259" key="10">
    <source>
        <dbReference type="PROSITE" id="PS51722"/>
    </source>
</evidence>
<feature type="compositionally biased region" description="Low complexity" evidence="9">
    <location>
        <begin position="239"/>
        <end position="257"/>
    </location>
</feature>
<comment type="caution">
    <text evidence="11">The sequence shown here is derived from an EMBL/GenBank/DDBJ whole genome shotgun (WGS) entry which is preliminary data.</text>
</comment>
<dbReference type="InterPro" id="IPR053905">
    <property type="entry name" value="EF-G-like_DII"/>
</dbReference>
<protein>
    <recommendedName>
        <fullName evidence="2 7">Translation initiation factor IF-2</fullName>
    </recommendedName>
</protein>
<dbReference type="InterPro" id="IPR027417">
    <property type="entry name" value="P-loop_NTPase"/>
</dbReference>
<dbReference type="InterPro" id="IPR036925">
    <property type="entry name" value="TIF_IF2_dom3_sf"/>
</dbReference>
<evidence type="ECO:0000256" key="9">
    <source>
        <dbReference type="SAM" id="MobiDB-lite"/>
    </source>
</evidence>
<sequence>MSEERVIRINKVLRELNISLERAVDYLKDKGIAIDANPNAKISDSEFNILQSQFAGDKGNKEASKEVGEEKRKEKEALRVEREKEIEDKRRQEEERQKQQEIIKARAVVSGPVQVGKIDLNPKKPAVTPEEPVKTEEPKTVTPSQTEKPVQKETVQPESVAPVVSEEKKVEKPIITEKKEVKAESSKTAQEPIISTDPTTAEETITTQYQKLSGTTLTGQTIDLSQFNKPKKKKEDPKITPNKPGTPGVGNNNNNANKNKRKRIAPKPGTPGAPKPAAGNAPGTPNPNKITPNTGGGFNANRNARPGFVKGNRPAIVAKVEPTEEEVKNQIRETLEKLQGKGGKSKAAKYRRDKRETHRQKSDDEQRALDEGSKTIKVTEFVTVGEIAIMMDVPITKVIGTCMSLGIMVTMNQRLDAETLTIVADEFGYDVEFITVDIEEAIEVVEDKEEDLVTRAPIVTVMGHVDHGKTSLLDYIRKENVIAGESGGITQHIGAYGVTLDNGQKIAFLDTPGHEAFTAMRARGAQVTDIAIIVIAADDDIMPQTKEAISHAQAAGVPIIFAINKVDKPNANPDKIKERLAGMNLLVEDWGGKIQSHDISAKTGLGVKELLEKVLLEAEILDLKSNPNKAAQGTVVEAYLDKGKGYVSTILVQAGTLKIGDYMLAGKHHGKVKAMHDERGHTILTAGPSTPVSVLGLDGAATAGDKFNVFEDEKEAKQIASKRSQLMREQSVRTQRHITLDEIGRRIALGQFKELNVILKGDVDGSVEALSDSFSKLSTEEVQINIIHKGVGAITETDVNLASASDAIIIGFNVRPAGNARQLADKEEIDIRYYSIIYAAIDDLKDAMEGMLAPEMKEEVLGTAEIREIFKISKVGSIAGCMVTDGKILRTSKIRVIRDGVVVHTGELVALKRFKDDVKEVTKGYDCGIQIKGFNDIEINDVIEAYHEVAIKKKLK</sequence>
<name>A0ABP7GNJ3_9FLAO</name>
<dbReference type="CDD" id="cd03692">
    <property type="entry name" value="mtIF2_IVc"/>
    <property type="match status" value="1"/>
</dbReference>
<dbReference type="Gene3D" id="2.40.30.10">
    <property type="entry name" value="Translation factors"/>
    <property type="match status" value="2"/>
</dbReference>
<evidence type="ECO:0000256" key="3">
    <source>
        <dbReference type="ARBA" id="ARBA00022540"/>
    </source>
</evidence>
<keyword evidence="4 7" id="KW-0547">Nucleotide-binding</keyword>
<dbReference type="Pfam" id="PF04760">
    <property type="entry name" value="IF2_N"/>
    <property type="match status" value="1"/>
</dbReference>
<dbReference type="Pfam" id="PF11987">
    <property type="entry name" value="IF-2"/>
    <property type="match status" value="1"/>
</dbReference>
<feature type="compositionally biased region" description="Basic and acidic residues" evidence="9">
    <location>
        <begin position="165"/>
        <end position="185"/>
    </location>
</feature>
<dbReference type="CDD" id="cd03702">
    <property type="entry name" value="IF2_mtIF2_II"/>
    <property type="match status" value="1"/>
</dbReference>
<accession>A0ABP7GNJ3</accession>
<reference evidence="12" key="1">
    <citation type="journal article" date="2019" name="Int. J. Syst. Evol. Microbiol.">
        <title>The Global Catalogue of Microorganisms (GCM) 10K type strain sequencing project: providing services to taxonomists for standard genome sequencing and annotation.</title>
        <authorList>
            <consortium name="The Broad Institute Genomics Platform"/>
            <consortium name="The Broad Institute Genome Sequencing Center for Infectious Disease"/>
            <person name="Wu L."/>
            <person name="Ma J."/>
        </authorList>
    </citation>
    <scope>NUCLEOTIDE SEQUENCE [LARGE SCALE GENOMIC DNA]</scope>
    <source>
        <strain evidence="12">JCM 17337</strain>
    </source>
</reference>
<dbReference type="NCBIfam" id="TIGR00487">
    <property type="entry name" value="IF-2"/>
    <property type="match status" value="1"/>
</dbReference>
<feature type="binding site" evidence="7">
    <location>
        <begin position="510"/>
        <end position="514"/>
    </location>
    <ligand>
        <name>GTP</name>
        <dbReference type="ChEBI" id="CHEBI:37565"/>
    </ligand>
</feature>
<dbReference type="InterPro" id="IPR009000">
    <property type="entry name" value="Transl_B-barrel_sf"/>
</dbReference>
<evidence type="ECO:0000256" key="6">
    <source>
        <dbReference type="ARBA" id="ARBA00023134"/>
    </source>
</evidence>
<dbReference type="Pfam" id="PF00009">
    <property type="entry name" value="GTP_EFTU"/>
    <property type="match status" value="1"/>
</dbReference>
<dbReference type="RefSeq" id="WP_345142966.1">
    <property type="nucleotide sequence ID" value="NZ_BAABDU010000003.1"/>
</dbReference>
<evidence type="ECO:0000256" key="1">
    <source>
        <dbReference type="ARBA" id="ARBA00007733"/>
    </source>
</evidence>
<feature type="domain" description="Tr-type G" evidence="10">
    <location>
        <begin position="454"/>
        <end position="622"/>
    </location>
</feature>
<keyword evidence="3 7" id="KW-0396">Initiation factor</keyword>
<evidence type="ECO:0000256" key="8">
    <source>
        <dbReference type="RuleBase" id="RU000644"/>
    </source>
</evidence>
<feature type="binding site" evidence="7">
    <location>
        <begin position="564"/>
        <end position="567"/>
    </location>
    <ligand>
        <name>GTP</name>
        <dbReference type="ChEBI" id="CHEBI:37565"/>
    </ligand>
</feature>
<dbReference type="InterPro" id="IPR023115">
    <property type="entry name" value="TIF_IF2_dom3"/>
</dbReference>
<dbReference type="EMBL" id="BAABDU010000003">
    <property type="protein sequence ID" value="GAA3765297.1"/>
    <property type="molecule type" value="Genomic_DNA"/>
</dbReference>
<dbReference type="Gene3D" id="3.40.50.300">
    <property type="entry name" value="P-loop containing nucleotide triphosphate hydrolases"/>
    <property type="match status" value="1"/>
</dbReference>
<keyword evidence="6 7" id="KW-0342">GTP-binding</keyword>
<dbReference type="InterPro" id="IPR015760">
    <property type="entry name" value="TIF_IF2"/>
</dbReference>
<feature type="region of interest" description="Disordered" evidence="9">
    <location>
        <begin position="334"/>
        <end position="371"/>
    </location>
</feature>
<dbReference type="InterPro" id="IPR000178">
    <property type="entry name" value="TF_IF2_bacterial-like"/>
</dbReference>
<dbReference type="CDD" id="cd01887">
    <property type="entry name" value="IF2_eIF5B"/>
    <property type="match status" value="1"/>
</dbReference>
<feature type="compositionally biased region" description="Low complexity" evidence="9">
    <location>
        <begin position="196"/>
        <end position="207"/>
    </location>
</feature>
<evidence type="ECO:0000256" key="2">
    <source>
        <dbReference type="ARBA" id="ARBA00020675"/>
    </source>
</evidence>
<feature type="region of interest" description="Disordered" evidence="9">
    <location>
        <begin position="53"/>
        <end position="315"/>
    </location>
</feature>
<dbReference type="InterPro" id="IPR006847">
    <property type="entry name" value="IF2_N"/>
</dbReference>
<dbReference type="NCBIfam" id="TIGR00231">
    <property type="entry name" value="small_GTP"/>
    <property type="match status" value="1"/>
</dbReference>
<dbReference type="Pfam" id="PF22042">
    <property type="entry name" value="EF-G_D2"/>
    <property type="match status" value="1"/>
</dbReference>
<keyword evidence="7" id="KW-0963">Cytoplasm</keyword>
<dbReference type="Gene3D" id="3.40.50.10050">
    <property type="entry name" value="Translation initiation factor IF- 2, domain 3"/>
    <property type="match status" value="1"/>
</dbReference>
<comment type="function">
    <text evidence="7 8">One of the essential components for the initiation of protein synthesis. Protects formylmethionyl-tRNA from spontaneous hydrolysis and promotes its binding to the 30S ribosomal subunits. Also involved in the hydrolysis of GTP during the formation of the 70S ribosomal complex.</text>
</comment>
<evidence type="ECO:0000256" key="4">
    <source>
        <dbReference type="ARBA" id="ARBA00022741"/>
    </source>
</evidence>
<evidence type="ECO:0000256" key="5">
    <source>
        <dbReference type="ARBA" id="ARBA00022917"/>
    </source>
</evidence>
<dbReference type="InterPro" id="IPR005225">
    <property type="entry name" value="Small_GTP-bd"/>
</dbReference>
<keyword evidence="5 7" id="KW-0648">Protein biosynthesis</keyword>